<keyword evidence="3" id="KW-1185">Reference proteome</keyword>
<keyword evidence="1" id="KW-0472">Membrane</keyword>
<organism evidence="2 3">
    <name type="scientific">Sphingomonas panacisoli</name>
    <dbReference type="NCBI Taxonomy" id="1813879"/>
    <lineage>
        <taxon>Bacteria</taxon>
        <taxon>Pseudomonadati</taxon>
        <taxon>Pseudomonadota</taxon>
        <taxon>Alphaproteobacteria</taxon>
        <taxon>Sphingomonadales</taxon>
        <taxon>Sphingomonadaceae</taxon>
        <taxon>Sphingomonas</taxon>
    </lineage>
</organism>
<gene>
    <name evidence="2" type="ORF">FPZ24_05195</name>
</gene>
<dbReference type="NCBIfam" id="TIGR04370">
    <property type="entry name" value="glyco_rpt_poly"/>
    <property type="match status" value="1"/>
</dbReference>
<dbReference type="RefSeq" id="WP_146570034.1">
    <property type="nucleotide sequence ID" value="NZ_CP042306.1"/>
</dbReference>
<feature type="transmembrane region" description="Helical" evidence="1">
    <location>
        <begin position="180"/>
        <end position="213"/>
    </location>
</feature>
<protein>
    <submittedName>
        <fullName evidence="2">Oligosaccharide repeat unit polymerase</fullName>
    </submittedName>
</protein>
<feature type="transmembrane region" description="Helical" evidence="1">
    <location>
        <begin position="404"/>
        <end position="423"/>
    </location>
</feature>
<feature type="transmembrane region" description="Helical" evidence="1">
    <location>
        <begin position="27"/>
        <end position="49"/>
    </location>
</feature>
<keyword evidence="1" id="KW-0812">Transmembrane</keyword>
<dbReference type="AlphaFoldDB" id="A0A5B8LIH4"/>
<keyword evidence="1" id="KW-1133">Transmembrane helix</keyword>
<dbReference type="EMBL" id="CP042306">
    <property type="protein sequence ID" value="QDZ06950.1"/>
    <property type="molecule type" value="Genomic_DNA"/>
</dbReference>
<dbReference type="Proteomes" id="UP000315673">
    <property type="component" value="Chromosome"/>
</dbReference>
<feature type="transmembrane region" description="Helical" evidence="1">
    <location>
        <begin position="353"/>
        <end position="373"/>
    </location>
</feature>
<sequence>MEKLLSAMLSMCILLQAYQVRRTVGTWLFPACLYGLFWFLMTFVPIVVLPLVPTPAFGVFLILLMAVAFSFGSLSVDWHAAARLAARPTIARMYDHYPIRLSLLLSMAMAIVCLLVNSRIQGISFDRMFTFDAAVEYTENRYSGDLISNIFLQMATVLSYVSAALAGLVFGGVTGWRRAWILFLGLAPSVFVLLTQSAKGAFVLSIAILYGGVLARRINERQFTILAPGTLRRIGMYSLILFPLIALSFVGRGALDRQSLSQVTDSLLRYFASYTSAHLYAFCDWANFYGGLPASQMFPYEKNTNGFYTLMAVFKLFGDNRPVPPGTFDEYFQYGYYVQSNVYTMYRGLITDFGVVGGMVFMTASGVLVHQIYASMIRRIYPSIATGAFLVFIAATYSSAYISVFQYNSIFVFGLIMVFILAVNRASVPVGASQIGNVAGNSV</sequence>
<feature type="transmembrane region" description="Helical" evidence="1">
    <location>
        <begin position="150"/>
        <end position="174"/>
    </location>
</feature>
<feature type="transmembrane region" description="Helical" evidence="1">
    <location>
        <begin position="234"/>
        <end position="255"/>
    </location>
</feature>
<dbReference type="KEGG" id="spai:FPZ24_05195"/>
<name>A0A5B8LIH4_9SPHN</name>
<feature type="transmembrane region" description="Helical" evidence="1">
    <location>
        <begin position="56"/>
        <end position="76"/>
    </location>
</feature>
<reference evidence="2 3" key="1">
    <citation type="submission" date="2019-07" db="EMBL/GenBank/DDBJ databases">
        <title>Full genome sequence of Sphingomonas sp. 4R-6-7(HKS19).</title>
        <authorList>
            <person name="Im W.-T."/>
        </authorList>
    </citation>
    <scope>NUCLEOTIDE SEQUENCE [LARGE SCALE GENOMIC DNA]</scope>
    <source>
        <strain evidence="2 3">HKS19</strain>
    </source>
</reference>
<feature type="transmembrane region" description="Helical" evidence="1">
    <location>
        <begin position="96"/>
        <end position="117"/>
    </location>
</feature>
<dbReference type="OrthoDB" id="6901193at2"/>
<evidence type="ECO:0000313" key="3">
    <source>
        <dbReference type="Proteomes" id="UP000315673"/>
    </source>
</evidence>
<evidence type="ECO:0000256" key="1">
    <source>
        <dbReference type="SAM" id="Phobius"/>
    </source>
</evidence>
<evidence type="ECO:0000313" key="2">
    <source>
        <dbReference type="EMBL" id="QDZ06950.1"/>
    </source>
</evidence>
<accession>A0A5B8LIH4</accession>
<proteinExistence type="predicted"/>
<feature type="transmembrane region" description="Helical" evidence="1">
    <location>
        <begin position="380"/>
        <end position="398"/>
    </location>
</feature>